<name>A0ABR3W672_9PEZI</name>
<accession>A0ABR3W672</accession>
<reference evidence="9 10" key="1">
    <citation type="journal article" date="2024" name="IMA Fungus">
        <title>IMA Genome - F19 : A genome assembly and annotation guide to empower mycologists, including annotated draft genome sequences of Ceratocystis pirilliformis, Diaporthe australafricana, Fusarium ophioides, Paecilomyces lecythidis, and Sporothrix stenoceras.</title>
        <authorList>
            <person name="Aylward J."/>
            <person name="Wilson A.M."/>
            <person name="Visagie C.M."/>
            <person name="Spraker J."/>
            <person name="Barnes I."/>
            <person name="Buitendag C."/>
            <person name="Ceriani C."/>
            <person name="Del Mar Angel L."/>
            <person name="du Plessis D."/>
            <person name="Fuchs T."/>
            <person name="Gasser K."/>
            <person name="Kramer D."/>
            <person name="Li W."/>
            <person name="Munsamy K."/>
            <person name="Piso A."/>
            <person name="Price J.L."/>
            <person name="Sonnekus B."/>
            <person name="Thomas C."/>
            <person name="van der Nest A."/>
            <person name="van Dijk A."/>
            <person name="van Heerden A."/>
            <person name="van Vuuren N."/>
            <person name="Yilmaz N."/>
            <person name="Duong T.A."/>
            <person name="van der Merwe N.A."/>
            <person name="Wingfield M.J."/>
            <person name="Wingfield B.D."/>
        </authorList>
    </citation>
    <scope>NUCLEOTIDE SEQUENCE [LARGE SCALE GENOMIC DNA]</scope>
    <source>
        <strain evidence="9 10">CMW 18300</strain>
    </source>
</reference>
<dbReference type="InterPro" id="IPR016286">
    <property type="entry name" value="FUC_metazoa-typ"/>
</dbReference>
<evidence type="ECO:0000259" key="8">
    <source>
        <dbReference type="Pfam" id="PF01120"/>
    </source>
</evidence>
<evidence type="ECO:0000256" key="1">
    <source>
        <dbReference type="ARBA" id="ARBA00004071"/>
    </source>
</evidence>
<dbReference type="InterPro" id="IPR017853">
    <property type="entry name" value="GH"/>
</dbReference>
<dbReference type="SUPFAM" id="SSF51445">
    <property type="entry name" value="(Trans)glycosidases"/>
    <property type="match status" value="1"/>
</dbReference>
<gene>
    <name evidence="9" type="ORF">Daus18300_011566</name>
</gene>
<proteinExistence type="inferred from homology"/>
<keyword evidence="5" id="KW-0378">Hydrolase</keyword>
<protein>
    <recommendedName>
        <fullName evidence="3">alpha-L-fucosidase</fullName>
        <ecNumber evidence="3">3.2.1.51</ecNumber>
    </recommendedName>
</protein>
<dbReference type="PANTHER" id="PTHR10030:SF37">
    <property type="entry name" value="ALPHA-L-FUCOSIDASE-RELATED"/>
    <property type="match status" value="1"/>
</dbReference>
<evidence type="ECO:0000256" key="3">
    <source>
        <dbReference type="ARBA" id="ARBA00012662"/>
    </source>
</evidence>
<evidence type="ECO:0000256" key="5">
    <source>
        <dbReference type="ARBA" id="ARBA00022801"/>
    </source>
</evidence>
<feature type="domain" description="Glycoside hydrolase family 29 N-terminal" evidence="8">
    <location>
        <begin position="434"/>
        <end position="787"/>
    </location>
</feature>
<dbReference type="EC" id="3.2.1.51" evidence="3"/>
<dbReference type="Gene3D" id="3.20.20.80">
    <property type="entry name" value="Glycosidases"/>
    <property type="match status" value="1"/>
</dbReference>
<evidence type="ECO:0000256" key="2">
    <source>
        <dbReference type="ARBA" id="ARBA00007951"/>
    </source>
</evidence>
<dbReference type="SMART" id="SM00812">
    <property type="entry name" value="Alpha_L_fucos"/>
    <property type="match status" value="1"/>
</dbReference>
<feature type="region of interest" description="Disordered" evidence="7">
    <location>
        <begin position="1"/>
        <end position="54"/>
    </location>
</feature>
<organism evidence="9 10">
    <name type="scientific">Diaporthe australafricana</name>
    <dbReference type="NCBI Taxonomy" id="127596"/>
    <lineage>
        <taxon>Eukaryota</taxon>
        <taxon>Fungi</taxon>
        <taxon>Dikarya</taxon>
        <taxon>Ascomycota</taxon>
        <taxon>Pezizomycotina</taxon>
        <taxon>Sordariomycetes</taxon>
        <taxon>Sordariomycetidae</taxon>
        <taxon>Diaporthales</taxon>
        <taxon>Diaporthaceae</taxon>
        <taxon>Diaporthe</taxon>
    </lineage>
</organism>
<evidence type="ECO:0000256" key="7">
    <source>
        <dbReference type="SAM" id="MobiDB-lite"/>
    </source>
</evidence>
<keyword evidence="4" id="KW-0732">Signal</keyword>
<dbReference type="Proteomes" id="UP001583177">
    <property type="component" value="Unassembled WGS sequence"/>
</dbReference>
<keyword evidence="10" id="KW-1185">Reference proteome</keyword>
<dbReference type="EMBL" id="JAWRVE010000142">
    <property type="protein sequence ID" value="KAL1854068.1"/>
    <property type="molecule type" value="Genomic_DNA"/>
</dbReference>
<sequence length="933" mass="100575">MAACFPSTRTDAEMIATEEKAQSLPAGQHNEERCTPSSSQVQGDQHFPDGSDDESLPIVCQRVGNICQTPRTLSSKCRTGRLRPVLNKMKGSFSVVAAAATGISIVLGQELDASLVVNPKNSPGVTGSTSSLPIDISSLRNNRGFGNSPNDADFDGTGSSYPAEFLPAENFTYGGVDFIFPQYQDNNGSDNVLAQGQTLNITSGRYIGVHMLAAAESAIATGFVNATYADGSTTSGPVLVDPFWAWPYPYGGDIIFPYHLTNSTVDYNRSMIFRSVTWLDSTKELASVQLPNVTSGAANGPGGAAQETRLHIFAVSLIPADAEGLSLEVELARSTNTWVEGTNKTQIFEAIINNVGTEWVLANQSVTVSIESDGLQTIQPGYINRLRPGDQARVQIGVMNADGVAEGTDGTATLAISGTGVSTIYTFNATYGIREFEPTYESIYAHESPPWFNNAKYGIFIHWGVYAVPGWGNSGDNESYAEWYWWWMNSGPNSTRDRTYEYHLATYGPDVVYDDFIANFTASQFDPKEWVDLFADAGANYFVQVSKHHDGYAIFDLPASVTERTSVAQPPHRNLLKEIFDAAEAHQPQLHRATYYSLPEWFHPDYRGFADWPGGNATNPYTNATLPYTGYVPVSDYVADKILPEMQTLAGMGSEVLWCDIGGPNLTAQFAAEYFNTAARQGKQVLTNNRCGTPGDFDTPEYAKYESVQIRKWESSLGMDPFSYGYNRATPDDKYLTPQGIVTSLLDIVSKNGNFLLDVGPTAEGVIIDIEQRNLRAAGAWIKSHAEAIFNTTYWSITPEEGDTVRFTQTPDAFYISTLYAPNDTLALTSPVPYVEGDEVTVVGGNMSGAVVPSELSDGSLTLTISEDVRNADEYAWVFKIAFGGVNGTGGANGTGSGSGSGDGGGSESSGHALGGSSVLALAVSLGLMLSLL</sequence>
<comment type="caution">
    <text evidence="9">The sequence shown here is derived from an EMBL/GenBank/DDBJ whole genome shotgun (WGS) entry which is preliminary data.</text>
</comment>
<evidence type="ECO:0000256" key="4">
    <source>
        <dbReference type="ARBA" id="ARBA00022729"/>
    </source>
</evidence>
<comment type="similarity">
    <text evidence="2">Belongs to the glycosyl hydrolase 29 family.</text>
</comment>
<evidence type="ECO:0000256" key="6">
    <source>
        <dbReference type="ARBA" id="ARBA00023295"/>
    </source>
</evidence>
<keyword evidence="6" id="KW-0326">Glycosidase</keyword>
<evidence type="ECO:0000313" key="10">
    <source>
        <dbReference type="Proteomes" id="UP001583177"/>
    </source>
</evidence>
<dbReference type="InterPro" id="IPR000933">
    <property type="entry name" value="Glyco_hydro_29"/>
</dbReference>
<dbReference type="PANTHER" id="PTHR10030">
    <property type="entry name" value="ALPHA-L-FUCOSIDASE"/>
    <property type="match status" value="1"/>
</dbReference>
<comment type="function">
    <text evidence="1">Alpha-L-fucosidase is responsible for hydrolyzing the alpha-1,6-linked fucose joined to the reducing-end N-acetylglucosamine of the carbohydrate moieties of glycoproteins.</text>
</comment>
<dbReference type="PRINTS" id="PR00741">
    <property type="entry name" value="GLHYDRLASE29"/>
</dbReference>
<dbReference type="InterPro" id="IPR057739">
    <property type="entry name" value="Glyco_hydro_29_N"/>
</dbReference>
<evidence type="ECO:0000313" key="9">
    <source>
        <dbReference type="EMBL" id="KAL1854068.1"/>
    </source>
</evidence>
<dbReference type="Pfam" id="PF01120">
    <property type="entry name" value="Alpha_L_fucos"/>
    <property type="match status" value="1"/>
</dbReference>